<dbReference type="Proteomes" id="UP000664398">
    <property type="component" value="Unassembled WGS sequence"/>
</dbReference>
<evidence type="ECO:0000256" key="3">
    <source>
        <dbReference type="ARBA" id="ARBA00009759"/>
    </source>
</evidence>
<name>A0A939RXN5_9MICO</name>
<gene>
    <name evidence="9" type="ORF">J4H91_01790</name>
</gene>
<keyword evidence="6 7" id="KW-0460">Magnesium</keyword>
<dbReference type="Pfam" id="PF00459">
    <property type="entry name" value="Inositol_P"/>
    <property type="match status" value="1"/>
</dbReference>
<dbReference type="InterPro" id="IPR000760">
    <property type="entry name" value="Inositol_monophosphatase-like"/>
</dbReference>
<feature type="binding site" evidence="7">
    <location>
        <position position="94"/>
    </location>
    <ligand>
        <name>Mg(2+)</name>
        <dbReference type="ChEBI" id="CHEBI:18420"/>
        <label>1</label>
        <note>catalytic</note>
    </ligand>
</feature>
<proteinExistence type="inferred from homology"/>
<dbReference type="CDD" id="cd01639">
    <property type="entry name" value="IMPase"/>
    <property type="match status" value="1"/>
</dbReference>
<comment type="catalytic activity">
    <reaction evidence="1 8">
        <text>a myo-inositol phosphate + H2O = myo-inositol + phosphate</text>
        <dbReference type="Rhea" id="RHEA:24056"/>
        <dbReference type="ChEBI" id="CHEBI:15377"/>
        <dbReference type="ChEBI" id="CHEBI:17268"/>
        <dbReference type="ChEBI" id="CHEBI:43474"/>
        <dbReference type="ChEBI" id="CHEBI:84139"/>
        <dbReference type="EC" id="3.1.3.25"/>
    </reaction>
</comment>
<dbReference type="PANTHER" id="PTHR20854">
    <property type="entry name" value="INOSITOL MONOPHOSPHATASE"/>
    <property type="match status" value="1"/>
</dbReference>
<dbReference type="PROSITE" id="PS00630">
    <property type="entry name" value="IMP_2"/>
    <property type="match status" value="1"/>
</dbReference>
<dbReference type="Gene3D" id="3.30.540.10">
    <property type="entry name" value="Fructose-1,6-Bisphosphatase, subunit A, domain 1"/>
    <property type="match status" value="1"/>
</dbReference>
<evidence type="ECO:0000256" key="8">
    <source>
        <dbReference type="RuleBase" id="RU364068"/>
    </source>
</evidence>
<dbReference type="EMBL" id="JAGDYL010000001">
    <property type="protein sequence ID" value="MBO1804051.1"/>
    <property type="molecule type" value="Genomic_DNA"/>
</dbReference>
<dbReference type="PROSITE" id="PS00629">
    <property type="entry name" value="IMP_1"/>
    <property type="match status" value="1"/>
</dbReference>
<accession>A0A939RXN5</accession>
<dbReference type="GO" id="GO:0046854">
    <property type="term" value="P:phosphatidylinositol phosphate biosynthetic process"/>
    <property type="evidence" value="ECO:0007669"/>
    <property type="project" value="InterPro"/>
</dbReference>
<feature type="binding site" evidence="7">
    <location>
        <position position="226"/>
    </location>
    <ligand>
        <name>Mg(2+)</name>
        <dbReference type="ChEBI" id="CHEBI:18420"/>
        <label>1</label>
        <note>catalytic</note>
    </ligand>
</feature>
<sequence length="275" mass="29017">MSESYAAAPEALARLASRVAEAAGDRVLELRRRGVTVAGLKSSAIDMVTEADREAEEMIVAALIAERPDDGLLGEEGAGAEGTSGITWVIDPIDGTTNYFYDIPAYVVSIAATVPDPEWTAEGRRTIAAAVYNPSTRELFTAWEGGGAFVNGEPISVAAREELSTALVGTGFGYTVERKLEQLEAAQRLLPKIRDLRRIGAAAYDLCLVACGRLDAYYERGLNPWDYAAGALIAREAGAGLLGIDEATPPGTPLLCAASPGLVRELRDTITGAAE</sequence>
<dbReference type="EC" id="3.1.3.25" evidence="8"/>
<reference evidence="9" key="1">
    <citation type="submission" date="2021-03" db="EMBL/GenBank/DDBJ databases">
        <title>Leucobacter chromiisoli sp. nov., isolated from chromium-containing soil of chemical plant.</title>
        <authorList>
            <person name="Xu Z."/>
        </authorList>
    </citation>
    <scope>NUCLEOTIDE SEQUENCE</scope>
    <source>
        <strain evidence="9">A2</strain>
    </source>
</reference>
<feature type="binding site" evidence="7">
    <location>
        <position position="91"/>
    </location>
    <ligand>
        <name>Mg(2+)</name>
        <dbReference type="ChEBI" id="CHEBI:18420"/>
        <label>1</label>
        <note>catalytic</note>
    </ligand>
</feature>
<comment type="cofactor">
    <cofactor evidence="2 7 8">
        <name>Mg(2+)</name>
        <dbReference type="ChEBI" id="CHEBI:18420"/>
    </cofactor>
</comment>
<organism evidence="9 10">
    <name type="scientific">Leucobacter ruminantium</name>
    <dbReference type="NCBI Taxonomy" id="1289170"/>
    <lineage>
        <taxon>Bacteria</taxon>
        <taxon>Bacillati</taxon>
        <taxon>Actinomycetota</taxon>
        <taxon>Actinomycetes</taxon>
        <taxon>Micrococcales</taxon>
        <taxon>Microbacteriaceae</taxon>
        <taxon>Leucobacter</taxon>
    </lineage>
</organism>
<dbReference type="RefSeq" id="WP_208044522.1">
    <property type="nucleotide sequence ID" value="NZ_JAGDYL010000001.1"/>
</dbReference>
<evidence type="ECO:0000256" key="5">
    <source>
        <dbReference type="ARBA" id="ARBA00022801"/>
    </source>
</evidence>
<evidence type="ECO:0000256" key="2">
    <source>
        <dbReference type="ARBA" id="ARBA00001946"/>
    </source>
</evidence>
<evidence type="ECO:0000313" key="10">
    <source>
        <dbReference type="Proteomes" id="UP000664398"/>
    </source>
</evidence>
<dbReference type="AlphaFoldDB" id="A0A939RXN5"/>
<keyword evidence="4 7" id="KW-0479">Metal-binding</keyword>
<dbReference type="GO" id="GO:0008934">
    <property type="term" value="F:inositol monophosphate 1-phosphatase activity"/>
    <property type="evidence" value="ECO:0007669"/>
    <property type="project" value="InterPro"/>
</dbReference>
<dbReference type="InterPro" id="IPR033942">
    <property type="entry name" value="IMPase"/>
</dbReference>
<dbReference type="GO" id="GO:0007165">
    <property type="term" value="P:signal transduction"/>
    <property type="evidence" value="ECO:0007669"/>
    <property type="project" value="TreeGrafter"/>
</dbReference>
<dbReference type="Gene3D" id="3.40.190.80">
    <property type="match status" value="1"/>
</dbReference>
<dbReference type="InterPro" id="IPR020583">
    <property type="entry name" value="Inositol_monoP_metal-BS"/>
</dbReference>
<evidence type="ECO:0000256" key="1">
    <source>
        <dbReference type="ARBA" id="ARBA00001033"/>
    </source>
</evidence>
<evidence type="ECO:0000256" key="6">
    <source>
        <dbReference type="ARBA" id="ARBA00022842"/>
    </source>
</evidence>
<keyword evidence="10" id="KW-1185">Reference proteome</keyword>
<dbReference type="SUPFAM" id="SSF56655">
    <property type="entry name" value="Carbohydrate phosphatase"/>
    <property type="match status" value="1"/>
</dbReference>
<comment type="similarity">
    <text evidence="3 8">Belongs to the inositol monophosphatase superfamily.</text>
</comment>
<keyword evidence="5 8" id="KW-0378">Hydrolase</keyword>
<protein>
    <recommendedName>
        <fullName evidence="8">Inositol-1-monophosphatase</fullName>
        <ecNumber evidence="8">3.1.3.25</ecNumber>
    </recommendedName>
</protein>
<feature type="binding site" evidence="7">
    <location>
        <position position="75"/>
    </location>
    <ligand>
        <name>Mg(2+)</name>
        <dbReference type="ChEBI" id="CHEBI:18420"/>
        <label>1</label>
        <note>catalytic</note>
    </ligand>
</feature>
<dbReference type="InterPro" id="IPR020550">
    <property type="entry name" value="Inositol_monophosphatase_CS"/>
</dbReference>
<evidence type="ECO:0000313" key="9">
    <source>
        <dbReference type="EMBL" id="MBO1804051.1"/>
    </source>
</evidence>
<dbReference type="PRINTS" id="PR00377">
    <property type="entry name" value="IMPHPHTASES"/>
</dbReference>
<dbReference type="GO" id="GO:0006020">
    <property type="term" value="P:inositol metabolic process"/>
    <property type="evidence" value="ECO:0007669"/>
    <property type="project" value="TreeGrafter"/>
</dbReference>
<evidence type="ECO:0000256" key="7">
    <source>
        <dbReference type="PIRSR" id="PIRSR600760-2"/>
    </source>
</evidence>
<dbReference type="PANTHER" id="PTHR20854:SF4">
    <property type="entry name" value="INOSITOL-1-MONOPHOSPHATASE-RELATED"/>
    <property type="match status" value="1"/>
</dbReference>
<feature type="binding site" evidence="7">
    <location>
        <position position="93"/>
    </location>
    <ligand>
        <name>Mg(2+)</name>
        <dbReference type="ChEBI" id="CHEBI:18420"/>
        <label>2</label>
    </ligand>
</feature>
<evidence type="ECO:0000256" key="4">
    <source>
        <dbReference type="ARBA" id="ARBA00022723"/>
    </source>
</evidence>
<comment type="caution">
    <text evidence="9">The sequence shown here is derived from an EMBL/GenBank/DDBJ whole genome shotgun (WGS) entry which is preliminary data.</text>
</comment>
<dbReference type="GO" id="GO:0046872">
    <property type="term" value="F:metal ion binding"/>
    <property type="evidence" value="ECO:0007669"/>
    <property type="project" value="UniProtKB-KW"/>
</dbReference>